<keyword evidence="1" id="KW-0805">Transcription regulation</keyword>
<dbReference type="PROSITE" id="PS00622">
    <property type="entry name" value="HTH_LUXR_1"/>
    <property type="match status" value="1"/>
</dbReference>
<organism evidence="7 8">
    <name type="scientific">Flaviflagellibacter deserti</name>
    <dbReference type="NCBI Taxonomy" id="2267266"/>
    <lineage>
        <taxon>Bacteria</taxon>
        <taxon>Pseudomonadati</taxon>
        <taxon>Pseudomonadota</taxon>
        <taxon>Alphaproteobacteria</taxon>
        <taxon>Hyphomicrobiales</taxon>
        <taxon>Flaviflagellibacter</taxon>
    </lineage>
</organism>
<dbReference type="NCBIfam" id="NF006900">
    <property type="entry name" value="PRK09390.1"/>
    <property type="match status" value="1"/>
</dbReference>
<evidence type="ECO:0000313" key="8">
    <source>
        <dbReference type="Proteomes" id="UP001595796"/>
    </source>
</evidence>
<dbReference type="SMART" id="SM00448">
    <property type="entry name" value="REC"/>
    <property type="match status" value="1"/>
</dbReference>
<accession>A0ABV9Z473</accession>
<dbReference type="EMBL" id="JBHSJF010000008">
    <property type="protein sequence ID" value="MFC5069788.1"/>
    <property type="molecule type" value="Genomic_DNA"/>
</dbReference>
<dbReference type="InterPro" id="IPR016032">
    <property type="entry name" value="Sig_transdc_resp-reg_C-effctor"/>
</dbReference>
<dbReference type="InterPro" id="IPR000792">
    <property type="entry name" value="Tscrpt_reg_LuxR_C"/>
</dbReference>
<protein>
    <submittedName>
        <fullName evidence="7">Response regulator FixJ</fullName>
    </submittedName>
</protein>
<dbReference type="InterPro" id="IPR001789">
    <property type="entry name" value="Sig_transdc_resp-reg_receiver"/>
</dbReference>
<comment type="caution">
    <text evidence="7">The sequence shown here is derived from an EMBL/GenBank/DDBJ whole genome shotgun (WGS) entry which is preliminary data.</text>
</comment>
<dbReference type="PANTHER" id="PTHR44688">
    <property type="entry name" value="DNA-BINDING TRANSCRIPTIONAL ACTIVATOR DEVR_DOSR"/>
    <property type="match status" value="1"/>
</dbReference>
<dbReference type="CDD" id="cd06170">
    <property type="entry name" value="LuxR_C_like"/>
    <property type="match status" value="1"/>
</dbReference>
<keyword evidence="3" id="KW-0804">Transcription</keyword>
<feature type="domain" description="Response regulatory" evidence="6">
    <location>
        <begin position="6"/>
        <end position="120"/>
    </location>
</feature>
<gene>
    <name evidence="7" type="primary">fixJ</name>
    <name evidence="7" type="ORF">ACFPFW_17370</name>
</gene>
<name>A0ABV9Z473_9HYPH</name>
<dbReference type="Gene3D" id="3.40.50.2300">
    <property type="match status" value="1"/>
</dbReference>
<feature type="modified residue" description="4-aspartylphosphate" evidence="4">
    <location>
        <position position="55"/>
    </location>
</feature>
<dbReference type="Gene3D" id="1.10.10.10">
    <property type="entry name" value="Winged helix-like DNA-binding domain superfamily/Winged helix DNA-binding domain"/>
    <property type="match status" value="1"/>
</dbReference>
<evidence type="ECO:0000256" key="3">
    <source>
        <dbReference type="ARBA" id="ARBA00023163"/>
    </source>
</evidence>
<dbReference type="Proteomes" id="UP001595796">
    <property type="component" value="Unassembled WGS sequence"/>
</dbReference>
<keyword evidence="8" id="KW-1185">Reference proteome</keyword>
<sequence length="205" mass="22102">MADDSVVCVVDDDAGARQSLSFLLGMAGMKAEAFEAGPHFLESRAADICKCLIADVRMPLMSGIELLDAIKARRPELSVIVITGHGDVPLAVEAMKSGAADFIEKPFDNERLLSSVRAAISQPSEEMNPVKAAIEERLNTLSSRERQVLMSLVRGNPNKIVAYELGISARTVEIHRAHVMSKMQAKSLADLVRFALVAGCLNEPG</sequence>
<dbReference type="Pfam" id="PF00072">
    <property type="entry name" value="Response_reg"/>
    <property type="match status" value="1"/>
</dbReference>
<evidence type="ECO:0000259" key="6">
    <source>
        <dbReference type="PROSITE" id="PS50110"/>
    </source>
</evidence>
<evidence type="ECO:0000256" key="1">
    <source>
        <dbReference type="ARBA" id="ARBA00023015"/>
    </source>
</evidence>
<dbReference type="SMART" id="SM00421">
    <property type="entry name" value="HTH_LUXR"/>
    <property type="match status" value="1"/>
</dbReference>
<dbReference type="SUPFAM" id="SSF46894">
    <property type="entry name" value="C-terminal effector domain of the bipartite response regulators"/>
    <property type="match status" value="1"/>
</dbReference>
<dbReference type="Pfam" id="PF00196">
    <property type="entry name" value="GerE"/>
    <property type="match status" value="1"/>
</dbReference>
<dbReference type="PANTHER" id="PTHR44688:SF16">
    <property type="entry name" value="DNA-BINDING TRANSCRIPTIONAL ACTIVATOR DEVR_DOSR"/>
    <property type="match status" value="1"/>
</dbReference>
<feature type="domain" description="HTH luxR-type" evidence="5">
    <location>
        <begin position="134"/>
        <end position="199"/>
    </location>
</feature>
<proteinExistence type="predicted"/>
<reference evidence="8" key="1">
    <citation type="journal article" date="2019" name="Int. J. Syst. Evol. Microbiol.">
        <title>The Global Catalogue of Microorganisms (GCM) 10K type strain sequencing project: providing services to taxonomists for standard genome sequencing and annotation.</title>
        <authorList>
            <consortium name="The Broad Institute Genomics Platform"/>
            <consortium name="The Broad Institute Genome Sequencing Center for Infectious Disease"/>
            <person name="Wu L."/>
            <person name="Ma J."/>
        </authorList>
    </citation>
    <scope>NUCLEOTIDE SEQUENCE [LARGE SCALE GENOMIC DNA]</scope>
    <source>
        <strain evidence="8">CGMCC 1.16444</strain>
    </source>
</reference>
<dbReference type="RefSeq" id="WP_114957884.1">
    <property type="nucleotide sequence ID" value="NZ_JBHSJF010000008.1"/>
</dbReference>
<keyword evidence="4" id="KW-0597">Phosphoprotein</keyword>
<dbReference type="InterPro" id="IPR036388">
    <property type="entry name" value="WH-like_DNA-bd_sf"/>
</dbReference>
<evidence type="ECO:0000313" key="7">
    <source>
        <dbReference type="EMBL" id="MFC5069788.1"/>
    </source>
</evidence>
<dbReference type="SUPFAM" id="SSF52172">
    <property type="entry name" value="CheY-like"/>
    <property type="match status" value="1"/>
</dbReference>
<dbReference type="PROSITE" id="PS50043">
    <property type="entry name" value="HTH_LUXR_2"/>
    <property type="match status" value="1"/>
</dbReference>
<dbReference type="PRINTS" id="PR00038">
    <property type="entry name" value="HTHLUXR"/>
</dbReference>
<evidence type="ECO:0000256" key="4">
    <source>
        <dbReference type="PROSITE-ProRule" id="PRU00169"/>
    </source>
</evidence>
<dbReference type="InterPro" id="IPR011006">
    <property type="entry name" value="CheY-like_superfamily"/>
</dbReference>
<keyword evidence="2" id="KW-0238">DNA-binding</keyword>
<dbReference type="PROSITE" id="PS50110">
    <property type="entry name" value="RESPONSE_REGULATORY"/>
    <property type="match status" value="1"/>
</dbReference>
<evidence type="ECO:0000256" key="2">
    <source>
        <dbReference type="ARBA" id="ARBA00023125"/>
    </source>
</evidence>
<evidence type="ECO:0000259" key="5">
    <source>
        <dbReference type="PROSITE" id="PS50043"/>
    </source>
</evidence>